<dbReference type="EMBL" id="JAAFYZ010000018">
    <property type="protein sequence ID" value="MBS2546807.1"/>
    <property type="molecule type" value="Genomic_DNA"/>
</dbReference>
<accession>A0ABS5KL92</accession>
<dbReference type="Gene3D" id="1.10.10.10">
    <property type="entry name" value="Winged helix-like DNA-binding domain superfamily/Winged helix DNA-binding domain"/>
    <property type="match status" value="1"/>
</dbReference>
<evidence type="ECO:0000313" key="4">
    <source>
        <dbReference type="Proteomes" id="UP000730482"/>
    </source>
</evidence>
<keyword evidence="4" id="KW-1185">Reference proteome</keyword>
<evidence type="ECO:0000256" key="1">
    <source>
        <dbReference type="SAM" id="MobiDB-lite"/>
    </source>
</evidence>
<dbReference type="InterPro" id="IPR005149">
    <property type="entry name" value="Tscrpt_reg_PadR_N"/>
</dbReference>
<dbReference type="PANTHER" id="PTHR43252">
    <property type="entry name" value="TRANSCRIPTIONAL REGULATOR YQJI"/>
    <property type="match status" value="1"/>
</dbReference>
<proteinExistence type="predicted"/>
<dbReference type="InterPro" id="IPR036390">
    <property type="entry name" value="WH_DNA-bd_sf"/>
</dbReference>
<evidence type="ECO:0000259" key="2">
    <source>
        <dbReference type="Pfam" id="PF03551"/>
    </source>
</evidence>
<dbReference type="PANTHER" id="PTHR43252:SF2">
    <property type="entry name" value="TRANSCRIPTION REGULATOR, PADR-LIKE FAMILY"/>
    <property type="match status" value="1"/>
</dbReference>
<feature type="domain" description="Transcription regulator PadR N-terminal" evidence="2">
    <location>
        <begin position="71"/>
        <end position="139"/>
    </location>
</feature>
<organism evidence="3 4">
    <name type="scientific">Catenulispora pinistramenti</name>
    <dbReference type="NCBI Taxonomy" id="2705254"/>
    <lineage>
        <taxon>Bacteria</taxon>
        <taxon>Bacillati</taxon>
        <taxon>Actinomycetota</taxon>
        <taxon>Actinomycetes</taxon>
        <taxon>Catenulisporales</taxon>
        <taxon>Catenulisporaceae</taxon>
        <taxon>Catenulispora</taxon>
    </lineage>
</organism>
<sequence length="206" mass="22335">MYGDEYRGRGGRGGRGRGEGRERFERSDRGFGGPPGGWGRRGESRSRWDDAGELRGGRGGRARRGDVRAAVLALLAERPMHGYEMIQELETRTGGLWRPSPGALYPALQLLEDEGKVTADATSGKRLLELTEAGRAAVAEAPDNRPWENFGTGVPEAHMALRDGVHQIGTAARQVAQVGTEEQKAKATTILVEARKALYKLLAEDA</sequence>
<protein>
    <submittedName>
        <fullName evidence="3">Helix-turn-helix transcriptional regulator</fullName>
    </submittedName>
</protein>
<comment type="caution">
    <text evidence="3">The sequence shown here is derived from an EMBL/GenBank/DDBJ whole genome shotgun (WGS) entry which is preliminary data.</text>
</comment>
<feature type="region of interest" description="Disordered" evidence="1">
    <location>
        <begin position="1"/>
        <end position="62"/>
    </location>
</feature>
<feature type="compositionally biased region" description="Basic and acidic residues" evidence="1">
    <location>
        <begin position="16"/>
        <end position="29"/>
    </location>
</feature>
<feature type="compositionally biased region" description="Basic and acidic residues" evidence="1">
    <location>
        <begin position="40"/>
        <end position="56"/>
    </location>
</feature>
<gene>
    <name evidence="3" type="ORF">KGQ19_07990</name>
</gene>
<evidence type="ECO:0000313" key="3">
    <source>
        <dbReference type="EMBL" id="MBS2546807.1"/>
    </source>
</evidence>
<reference evidence="3 4" key="1">
    <citation type="submission" date="2020-02" db="EMBL/GenBank/DDBJ databases">
        <title>Acidophilic actinobacteria isolated from forest soil.</title>
        <authorList>
            <person name="Golinska P."/>
        </authorList>
    </citation>
    <scope>NUCLEOTIDE SEQUENCE [LARGE SCALE GENOMIC DNA]</scope>
    <source>
        <strain evidence="3 4">NL8</strain>
    </source>
</reference>
<dbReference type="Proteomes" id="UP000730482">
    <property type="component" value="Unassembled WGS sequence"/>
</dbReference>
<name>A0ABS5KL92_9ACTN</name>
<dbReference type="InterPro" id="IPR036388">
    <property type="entry name" value="WH-like_DNA-bd_sf"/>
</dbReference>
<dbReference type="SUPFAM" id="SSF46785">
    <property type="entry name" value="Winged helix' DNA-binding domain"/>
    <property type="match status" value="1"/>
</dbReference>
<feature type="compositionally biased region" description="Gly residues" evidence="1">
    <location>
        <begin position="30"/>
        <end position="39"/>
    </location>
</feature>
<dbReference type="RefSeq" id="WP_212008450.1">
    <property type="nucleotide sequence ID" value="NZ_JAAFYZ010000018.1"/>
</dbReference>
<dbReference type="Pfam" id="PF03551">
    <property type="entry name" value="PadR"/>
    <property type="match status" value="1"/>
</dbReference>